<dbReference type="Proteomes" id="UP000746741">
    <property type="component" value="Unassembled WGS sequence"/>
</dbReference>
<protein>
    <submittedName>
        <fullName evidence="6">LysR family transcriptional regulator</fullName>
    </submittedName>
</protein>
<dbReference type="GO" id="GO:0000976">
    <property type="term" value="F:transcription cis-regulatory region binding"/>
    <property type="evidence" value="ECO:0007669"/>
    <property type="project" value="TreeGrafter"/>
</dbReference>
<dbReference type="InterPro" id="IPR036390">
    <property type="entry name" value="WH_DNA-bd_sf"/>
</dbReference>
<dbReference type="InterPro" id="IPR005119">
    <property type="entry name" value="LysR_subst-bd"/>
</dbReference>
<gene>
    <name evidence="7" type="ORF">GWK15_00585</name>
    <name evidence="6" type="ORF">GXW75_02185</name>
</gene>
<keyword evidence="8" id="KW-1185">Reference proteome</keyword>
<dbReference type="InterPro" id="IPR036388">
    <property type="entry name" value="WH-like_DNA-bd_sf"/>
</dbReference>
<reference evidence="6" key="1">
    <citation type="submission" date="2020-01" db="EMBL/GenBank/DDBJ databases">
        <authorList>
            <person name="Rat A."/>
        </authorList>
    </citation>
    <scope>NUCLEOTIDE SEQUENCE</scope>
    <source>
        <strain evidence="6">LMG 31161</strain>
    </source>
</reference>
<sequence length="303" mass="32649">MKLEARLRAFAAYARQRSFSAAAAELRISQPAVSKHIADLERALGIALVERARRDGTLTPAGDFVANHVLRAEALLAQATLGAAQFRESGPGSVTVVASSLTGTYLLPEIIAEFQHAHPGLRVGLQLGTAAQAIDLLRSHRAELGFVAGPAVAPEIETEPLIAYDVVIVGNPAIYRPRSSRDDFERLTWISREEGSATRISSDAGLARLGIAPRRRLELSSNEAIVHAVRRGFGIAAISRYVVAAELRAGSMVAIDLPGWNVRNVVSVLRVRDARLTPSAERFHGFVRDWLTQGDRADISPSG</sequence>
<dbReference type="PRINTS" id="PR00039">
    <property type="entry name" value="HTHLYSR"/>
</dbReference>
<reference evidence="6" key="3">
    <citation type="journal article" date="2021" name="Syst. Appl. Microbiol.">
        <title>Roseomonas hellenica sp. nov., isolated from roots of wild-growing Alkanna tinctoria.</title>
        <authorList>
            <person name="Rat A."/>
            <person name="Naranjo H.D."/>
            <person name="Lebbe L."/>
            <person name="Cnockaert M."/>
            <person name="Krigas N."/>
            <person name="Grigoriadou K."/>
            <person name="Maloupa E."/>
            <person name="Willems A."/>
        </authorList>
    </citation>
    <scope>NUCLEOTIDE SEQUENCE</scope>
    <source>
        <strain evidence="6">LMG 31161</strain>
    </source>
</reference>
<dbReference type="PROSITE" id="PS50931">
    <property type="entry name" value="HTH_LYSR"/>
    <property type="match status" value="1"/>
</dbReference>
<keyword evidence="2" id="KW-0805">Transcription regulation</keyword>
<dbReference type="PANTHER" id="PTHR30126">
    <property type="entry name" value="HTH-TYPE TRANSCRIPTIONAL REGULATOR"/>
    <property type="match status" value="1"/>
</dbReference>
<reference evidence="7 8" key="2">
    <citation type="submission" date="2020-02" db="EMBL/GenBank/DDBJ databases">
        <authorList>
            <person name="Sun Q."/>
            <person name="Inoue M."/>
        </authorList>
    </citation>
    <scope>NUCLEOTIDE SEQUENCE [LARGE SCALE GENOMIC DNA]</scope>
    <source>
        <strain evidence="7 8">KCTC 22478</strain>
    </source>
</reference>
<evidence type="ECO:0000256" key="3">
    <source>
        <dbReference type="ARBA" id="ARBA00023125"/>
    </source>
</evidence>
<evidence type="ECO:0000256" key="2">
    <source>
        <dbReference type="ARBA" id="ARBA00023015"/>
    </source>
</evidence>
<evidence type="ECO:0000313" key="6">
    <source>
        <dbReference type="EMBL" id="MBR0658043.1"/>
    </source>
</evidence>
<dbReference type="Proteomes" id="UP001138708">
    <property type="component" value="Unassembled WGS sequence"/>
</dbReference>
<dbReference type="InterPro" id="IPR000847">
    <property type="entry name" value="LysR_HTH_N"/>
</dbReference>
<comment type="caution">
    <text evidence="6">The sequence shown here is derived from an EMBL/GenBank/DDBJ whole genome shotgun (WGS) entry which is preliminary data.</text>
</comment>
<dbReference type="Pfam" id="PF03466">
    <property type="entry name" value="LysR_substrate"/>
    <property type="match status" value="1"/>
</dbReference>
<dbReference type="SUPFAM" id="SSF53850">
    <property type="entry name" value="Periplasmic binding protein-like II"/>
    <property type="match status" value="1"/>
</dbReference>
<dbReference type="EMBL" id="JAAVUP010000001">
    <property type="protein sequence ID" value="NKE15428.1"/>
    <property type="molecule type" value="Genomic_DNA"/>
</dbReference>
<evidence type="ECO:0000313" key="9">
    <source>
        <dbReference type="Proteomes" id="UP001138708"/>
    </source>
</evidence>
<dbReference type="AlphaFoldDB" id="A0A9X9WCI3"/>
<organism evidence="6 9">
    <name type="scientific">Neoroseomonas oryzicola</name>
    <dbReference type="NCBI Taxonomy" id="535904"/>
    <lineage>
        <taxon>Bacteria</taxon>
        <taxon>Pseudomonadati</taxon>
        <taxon>Pseudomonadota</taxon>
        <taxon>Alphaproteobacteria</taxon>
        <taxon>Acetobacterales</taxon>
        <taxon>Acetobacteraceae</taxon>
        <taxon>Neoroseomonas</taxon>
    </lineage>
</organism>
<evidence type="ECO:0000259" key="5">
    <source>
        <dbReference type="PROSITE" id="PS50931"/>
    </source>
</evidence>
<keyword evidence="4" id="KW-0804">Transcription</keyword>
<dbReference type="Pfam" id="PF00126">
    <property type="entry name" value="HTH_1"/>
    <property type="match status" value="1"/>
</dbReference>
<evidence type="ECO:0000313" key="7">
    <source>
        <dbReference type="EMBL" id="NKE15428.1"/>
    </source>
</evidence>
<evidence type="ECO:0000256" key="1">
    <source>
        <dbReference type="ARBA" id="ARBA00009437"/>
    </source>
</evidence>
<proteinExistence type="inferred from homology"/>
<dbReference type="EMBL" id="JAAEDK010000004">
    <property type="protein sequence ID" value="MBR0658043.1"/>
    <property type="molecule type" value="Genomic_DNA"/>
</dbReference>
<dbReference type="GO" id="GO:0003700">
    <property type="term" value="F:DNA-binding transcription factor activity"/>
    <property type="evidence" value="ECO:0007669"/>
    <property type="project" value="InterPro"/>
</dbReference>
<accession>A0A9X9WCI3</accession>
<dbReference type="Gene3D" id="1.10.10.10">
    <property type="entry name" value="Winged helix-like DNA-binding domain superfamily/Winged helix DNA-binding domain"/>
    <property type="match status" value="1"/>
</dbReference>
<feature type="domain" description="HTH lysR-type" evidence="5">
    <location>
        <begin position="1"/>
        <end position="59"/>
    </location>
</feature>
<comment type="similarity">
    <text evidence="1">Belongs to the LysR transcriptional regulatory family.</text>
</comment>
<evidence type="ECO:0000256" key="4">
    <source>
        <dbReference type="ARBA" id="ARBA00023163"/>
    </source>
</evidence>
<dbReference type="RefSeq" id="WP_168038029.1">
    <property type="nucleotide sequence ID" value="NZ_JAAEDK010000004.1"/>
</dbReference>
<dbReference type="PANTHER" id="PTHR30126:SF39">
    <property type="entry name" value="HTH-TYPE TRANSCRIPTIONAL REGULATOR CYSL"/>
    <property type="match status" value="1"/>
</dbReference>
<evidence type="ECO:0000313" key="8">
    <source>
        <dbReference type="Proteomes" id="UP000746741"/>
    </source>
</evidence>
<dbReference type="SUPFAM" id="SSF46785">
    <property type="entry name" value="Winged helix' DNA-binding domain"/>
    <property type="match status" value="1"/>
</dbReference>
<name>A0A9X9WCI3_9PROT</name>
<keyword evidence="3" id="KW-0238">DNA-binding</keyword>
<dbReference type="Gene3D" id="3.40.190.290">
    <property type="match status" value="1"/>
</dbReference>